<evidence type="ECO:0000313" key="1">
    <source>
        <dbReference type="EMBL" id="RPA99755.1"/>
    </source>
</evidence>
<organism evidence="1 2">
    <name type="scientific">Choiromyces venosus 120613-1</name>
    <dbReference type="NCBI Taxonomy" id="1336337"/>
    <lineage>
        <taxon>Eukaryota</taxon>
        <taxon>Fungi</taxon>
        <taxon>Dikarya</taxon>
        <taxon>Ascomycota</taxon>
        <taxon>Pezizomycotina</taxon>
        <taxon>Pezizomycetes</taxon>
        <taxon>Pezizales</taxon>
        <taxon>Tuberaceae</taxon>
        <taxon>Choiromyces</taxon>
    </lineage>
</organism>
<evidence type="ECO:0000313" key="2">
    <source>
        <dbReference type="Proteomes" id="UP000276215"/>
    </source>
</evidence>
<reference evidence="1 2" key="1">
    <citation type="journal article" date="2018" name="Nat. Ecol. Evol.">
        <title>Pezizomycetes genomes reveal the molecular basis of ectomycorrhizal truffle lifestyle.</title>
        <authorList>
            <person name="Murat C."/>
            <person name="Payen T."/>
            <person name="Noel B."/>
            <person name="Kuo A."/>
            <person name="Morin E."/>
            <person name="Chen J."/>
            <person name="Kohler A."/>
            <person name="Krizsan K."/>
            <person name="Balestrini R."/>
            <person name="Da Silva C."/>
            <person name="Montanini B."/>
            <person name="Hainaut M."/>
            <person name="Levati E."/>
            <person name="Barry K.W."/>
            <person name="Belfiori B."/>
            <person name="Cichocki N."/>
            <person name="Clum A."/>
            <person name="Dockter R.B."/>
            <person name="Fauchery L."/>
            <person name="Guy J."/>
            <person name="Iotti M."/>
            <person name="Le Tacon F."/>
            <person name="Lindquist E.A."/>
            <person name="Lipzen A."/>
            <person name="Malagnac F."/>
            <person name="Mello A."/>
            <person name="Molinier V."/>
            <person name="Miyauchi S."/>
            <person name="Poulain J."/>
            <person name="Riccioni C."/>
            <person name="Rubini A."/>
            <person name="Sitrit Y."/>
            <person name="Splivallo R."/>
            <person name="Traeger S."/>
            <person name="Wang M."/>
            <person name="Zifcakova L."/>
            <person name="Wipf D."/>
            <person name="Zambonelli A."/>
            <person name="Paolocci F."/>
            <person name="Nowrousian M."/>
            <person name="Ottonello S."/>
            <person name="Baldrian P."/>
            <person name="Spatafora J.W."/>
            <person name="Henrissat B."/>
            <person name="Nagy L.G."/>
            <person name="Aury J.M."/>
            <person name="Wincker P."/>
            <person name="Grigoriev I.V."/>
            <person name="Bonfante P."/>
            <person name="Martin F.M."/>
        </authorList>
    </citation>
    <scope>NUCLEOTIDE SEQUENCE [LARGE SCALE GENOMIC DNA]</scope>
    <source>
        <strain evidence="1 2">120613-1</strain>
    </source>
</reference>
<name>A0A3N4JND0_9PEZI</name>
<keyword evidence="2" id="KW-1185">Reference proteome</keyword>
<sequence>MVSDHLAVRHLFCNPAALKSEKCSLKCHLLRDTSRKCRRSFTFSYQVPSLLDYLIIYFIKGSFTEYNMTMSPTG</sequence>
<protein>
    <submittedName>
        <fullName evidence="1">Uncharacterized protein</fullName>
    </submittedName>
</protein>
<proteinExistence type="predicted"/>
<dbReference type="AlphaFoldDB" id="A0A3N4JND0"/>
<gene>
    <name evidence="1" type="ORF">L873DRAFT_880704</name>
</gene>
<accession>A0A3N4JND0</accession>
<dbReference type="Proteomes" id="UP000276215">
    <property type="component" value="Unassembled WGS sequence"/>
</dbReference>
<dbReference type="EMBL" id="ML120385">
    <property type="protein sequence ID" value="RPA99755.1"/>
    <property type="molecule type" value="Genomic_DNA"/>
</dbReference>